<sequence>MQLDEFEEWRAPPTSPYVPGSMKLLVPRDALHATFQLLTVAGPLESCVFWYGRRDGLNGTVTAVRAPAQHSTRFNYHVDEAARSRMAATIPDDLRPLAQIHSHPGHMVEHSRYDDAMVSSRRVLSLVFPHYGRVTSAWPLGIGVHEWQRDYWHLLAPDIAVRRVELTSGQVSVGDLR</sequence>
<dbReference type="OrthoDB" id="8243946at2"/>
<dbReference type="InterPro" id="IPR028090">
    <property type="entry name" value="JAB_dom_prok"/>
</dbReference>
<gene>
    <name evidence="7" type="ORF">GGR37_004121</name>
</gene>
<reference evidence="7 8" key="1">
    <citation type="submission" date="2020-08" db="EMBL/GenBank/DDBJ databases">
        <title>Genomic Encyclopedia of Type Strains, Phase IV (KMG-IV): sequencing the most valuable type-strain genomes for metagenomic binning, comparative biology and taxonomic classification.</title>
        <authorList>
            <person name="Goeker M."/>
        </authorList>
    </citation>
    <scope>NUCLEOTIDE SEQUENCE [LARGE SCALE GENOMIC DNA]</scope>
    <source>
        <strain evidence="7 8">DSM 17507</strain>
    </source>
</reference>
<dbReference type="Pfam" id="PF14464">
    <property type="entry name" value="Prok-JAB"/>
    <property type="match status" value="1"/>
</dbReference>
<dbReference type="AlphaFoldDB" id="A0A7W7AF01"/>
<dbReference type="Gene3D" id="3.40.140.10">
    <property type="entry name" value="Cytidine Deaminase, domain 2"/>
    <property type="match status" value="1"/>
</dbReference>
<dbReference type="GO" id="GO:0046872">
    <property type="term" value="F:metal ion binding"/>
    <property type="evidence" value="ECO:0007669"/>
    <property type="project" value="UniProtKB-KW"/>
</dbReference>
<comment type="caution">
    <text evidence="7">The sequence shown here is derived from an EMBL/GenBank/DDBJ whole genome shotgun (WGS) entry which is preliminary data.</text>
</comment>
<dbReference type="EMBL" id="JACHOA010000013">
    <property type="protein sequence ID" value="MBB4615817.1"/>
    <property type="molecule type" value="Genomic_DNA"/>
</dbReference>
<evidence type="ECO:0000256" key="4">
    <source>
        <dbReference type="ARBA" id="ARBA00022833"/>
    </source>
</evidence>
<evidence type="ECO:0000313" key="7">
    <source>
        <dbReference type="EMBL" id="MBB4615817.1"/>
    </source>
</evidence>
<organism evidence="7 8">
    <name type="scientific">Novosphingobium taihuense</name>
    <dbReference type="NCBI Taxonomy" id="260085"/>
    <lineage>
        <taxon>Bacteria</taxon>
        <taxon>Pseudomonadati</taxon>
        <taxon>Pseudomonadota</taxon>
        <taxon>Alphaproteobacteria</taxon>
        <taxon>Sphingomonadales</taxon>
        <taxon>Sphingomonadaceae</taxon>
        <taxon>Novosphingobium</taxon>
    </lineage>
</organism>
<evidence type="ECO:0000256" key="3">
    <source>
        <dbReference type="ARBA" id="ARBA00022801"/>
    </source>
</evidence>
<evidence type="ECO:0000256" key="1">
    <source>
        <dbReference type="ARBA" id="ARBA00022670"/>
    </source>
</evidence>
<dbReference type="GO" id="GO:0006508">
    <property type="term" value="P:proteolysis"/>
    <property type="evidence" value="ECO:0007669"/>
    <property type="project" value="UniProtKB-KW"/>
</dbReference>
<evidence type="ECO:0000256" key="2">
    <source>
        <dbReference type="ARBA" id="ARBA00022723"/>
    </source>
</evidence>
<keyword evidence="2" id="KW-0479">Metal-binding</keyword>
<keyword evidence="4" id="KW-0862">Zinc</keyword>
<evidence type="ECO:0000259" key="6">
    <source>
        <dbReference type="Pfam" id="PF14464"/>
    </source>
</evidence>
<dbReference type="GO" id="GO:0008237">
    <property type="term" value="F:metallopeptidase activity"/>
    <property type="evidence" value="ECO:0007669"/>
    <property type="project" value="UniProtKB-KW"/>
</dbReference>
<evidence type="ECO:0000313" key="8">
    <source>
        <dbReference type="Proteomes" id="UP000538566"/>
    </source>
</evidence>
<keyword evidence="3" id="KW-0378">Hydrolase</keyword>
<keyword evidence="1" id="KW-0645">Protease</keyword>
<name>A0A7W7AF01_9SPHN</name>
<proteinExistence type="predicted"/>
<keyword evidence="8" id="KW-1185">Reference proteome</keyword>
<protein>
    <recommendedName>
        <fullName evidence="6">JAB domain-containing protein</fullName>
    </recommendedName>
</protein>
<dbReference type="Proteomes" id="UP000538566">
    <property type="component" value="Unassembled WGS sequence"/>
</dbReference>
<keyword evidence="5" id="KW-0482">Metalloprotease</keyword>
<feature type="domain" description="JAB" evidence="6">
    <location>
        <begin position="37"/>
        <end position="122"/>
    </location>
</feature>
<dbReference type="RefSeq" id="WP_144908048.1">
    <property type="nucleotide sequence ID" value="NZ_JACHOA010000013.1"/>
</dbReference>
<evidence type="ECO:0000256" key="5">
    <source>
        <dbReference type="ARBA" id="ARBA00023049"/>
    </source>
</evidence>
<dbReference type="SUPFAM" id="SSF102712">
    <property type="entry name" value="JAB1/MPN domain"/>
    <property type="match status" value="1"/>
</dbReference>
<accession>A0A7W7AF01</accession>